<evidence type="ECO:0000256" key="9">
    <source>
        <dbReference type="SAM" id="Phobius"/>
    </source>
</evidence>
<keyword evidence="12" id="KW-1185">Reference proteome</keyword>
<reference evidence="11 12" key="1">
    <citation type="submission" date="2018-06" db="EMBL/GenBank/DDBJ databases">
        <title>Genomic Encyclopedia of Archaeal and Bacterial Type Strains, Phase II (KMG-II): from individual species to whole genera.</title>
        <authorList>
            <person name="Goeker M."/>
        </authorList>
    </citation>
    <scope>NUCLEOTIDE SEQUENCE [LARGE SCALE GENOMIC DNA]</scope>
    <source>
        <strain evidence="11 12">ATCC BAA-1881</strain>
    </source>
</reference>
<evidence type="ECO:0000259" key="10">
    <source>
        <dbReference type="PROSITE" id="PS51779"/>
    </source>
</evidence>
<comment type="subcellular location">
    <subcellularLocation>
        <location evidence="1">Membrane</location>
    </subcellularLocation>
</comment>
<sequence>MTDRRRLPEHKATKGSRGKGTELRRVQAREQQNVAAPIVRRPRKQADEPYAGGAVGRSTVLDGLAGSRVVRRLPAGQSADTPARAGRRGGITWKPFLFLVGIIVLLLALFFAFTSNAFQIKRLAVVGTRNPALIRSIENSGVRGRNIFLVNIPGVKEQIEALPAVASADISKQWPDQLVIHVVERRPVLLWQTPEGAWSIDREGVVVAPLADTEGAEKLPVVLAASGVLQAGKNATIRPGMRLNRAEIQFARDVFASLQKMTGIGRFQLRYDGTMYANTTSGPGAQRRWGSFRVESAEGWIAYLGSADDLNPVENKLQALERILALAQRKHLSLATIDLRYGYRPIYTVKQEEKR</sequence>
<dbReference type="InterPro" id="IPR013685">
    <property type="entry name" value="POTRA_FtsQ_type"/>
</dbReference>
<evidence type="ECO:0000313" key="11">
    <source>
        <dbReference type="EMBL" id="PZW23953.1"/>
    </source>
</evidence>
<dbReference type="GO" id="GO:0016020">
    <property type="term" value="C:membrane"/>
    <property type="evidence" value="ECO:0007669"/>
    <property type="project" value="UniProtKB-SubCell"/>
</dbReference>
<evidence type="ECO:0000256" key="3">
    <source>
        <dbReference type="ARBA" id="ARBA00022618"/>
    </source>
</evidence>
<evidence type="ECO:0000256" key="5">
    <source>
        <dbReference type="ARBA" id="ARBA00022989"/>
    </source>
</evidence>
<feature type="transmembrane region" description="Helical" evidence="9">
    <location>
        <begin position="96"/>
        <end position="113"/>
    </location>
</feature>
<feature type="region of interest" description="Disordered" evidence="8">
    <location>
        <begin position="1"/>
        <end position="52"/>
    </location>
</feature>
<accession>A0A326UDD5</accession>
<organism evidence="11 12">
    <name type="scientific">Thermosporothrix hazakensis</name>
    <dbReference type="NCBI Taxonomy" id="644383"/>
    <lineage>
        <taxon>Bacteria</taxon>
        <taxon>Bacillati</taxon>
        <taxon>Chloroflexota</taxon>
        <taxon>Ktedonobacteria</taxon>
        <taxon>Ktedonobacterales</taxon>
        <taxon>Thermosporotrichaceae</taxon>
        <taxon>Thermosporothrix</taxon>
    </lineage>
</organism>
<dbReference type="RefSeq" id="WP_170142868.1">
    <property type="nucleotide sequence ID" value="NZ_BIFX01000001.1"/>
</dbReference>
<feature type="compositionally biased region" description="Basic and acidic residues" evidence="8">
    <location>
        <begin position="19"/>
        <end position="28"/>
    </location>
</feature>
<keyword evidence="3" id="KW-0132">Cell division</keyword>
<keyword evidence="6 9" id="KW-0472">Membrane</keyword>
<dbReference type="Gene3D" id="3.10.20.310">
    <property type="entry name" value="membrane protein fhac"/>
    <property type="match status" value="1"/>
</dbReference>
<keyword evidence="7" id="KW-0131">Cell cycle</keyword>
<gene>
    <name evidence="11" type="ORF">EI42_04878</name>
</gene>
<evidence type="ECO:0000256" key="7">
    <source>
        <dbReference type="ARBA" id="ARBA00023306"/>
    </source>
</evidence>
<comment type="caution">
    <text evidence="11">The sequence shown here is derived from an EMBL/GenBank/DDBJ whole genome shotgun (WGS) entry which is preliminary data.</text>
</comment>
<keyword evidence="2" id="KW-1003">Cell membrane</keyword>
<dbReference type="PANTHER" id="PTHR35851">
    <property type="entry name" value="CELL DIVISION PROTEIN FTSQ"/>
    <property type="match status" value="1"/>
</dbReference>
<dbReference type="PROSITE" id="PS51779">
    <property type="entry name" value="POTRA"/>
    <property type="match status" value="1"/>
</dbReference>
<dbReference type="InterPro" id="IPR026579">
    <property type="entry name" value="FtsQ"/>
</dbReference>
<dbReference type="AlphaFoldDB" id="A0A326UDD5"/>
<evidence type="ECO:0000313" key="12">
    <source>
        <dbReference type="Proteomes" id="UP000248806"/>
    </source>
</evidence>
<keyword evidence="5 9" id="KW-1133">Transmembrane helix</keyword>
<name>A0A326UDD5_THEHA</name>
<evidence type="ECO:0000256" key="6">
    <source>
        <dbReference type="ARBA" id="ARBA00023136"/>
    </source>
</evidence>
<evidence type="ECO:0000256" key="4">
    <source>
        <dbReference type="ARBA" id="ARBA00022692"/>
    </source>
</evidence>
<dbReference type="EMBL" id="QKUF01000024">
    <property type="protein sequence ID" value="PZW23953.1"/>
    <property type="molecule type" value="Genomic_DNA"/>
</dbReference>
<keyword evidence="4 9" id="KW-0812">Transmembrane</keyword>
<evidence type="ECO:0000256" key="2">
    <source>
        <dbReference type="ARBA" id="ARBA00022475"/>
    </source>
</evidence>
<evidence type="ECO:0000256" key="1">
    <source>
        <dbReference type="ARBA" id="ARBA00004370"/>
    </source>
</evidence>
<dbReference type="Proteomes" id="UP000248806">
    <property type="component" value="Unassembled WGS sequence"/>
</dbReference>
<protein>
    <submittedName>
        <fullName evidence="11">POTRA domain-containing FtsQ-type protein</fullName>
    </submittedName>
</protein>
<feature type="compositionally biased region" description="Basic and acidic residues" evidence="8">
    <location>
        <begin position="1"/>
        <end position="12"/>
    </location>
</feature>
<proteinExistence type="predicted"/>
<dbReference type="InterPro" id="IPR034746">
    <property type="entry name" value="POTRA"/>
</dbReference>
<dbReference type="GO" id="GO:0090529">
    <property type="term" value="P:cell septum assembly"/>
    <property type="evidence" value="ECO:0007669"/>
    <property type="project" value="InterPro"/>
</dbReference>
<feature type="domain" description="POTRA" evidence="10">
    <location>
        <begin position="118"/>
        <end position="185"/>
    </location>
</feature>
<evidence type="ECO:0000256" key="8">
    <source>
        <dbReference type="SAM" id="MobiDB-lite"/>
    </source>
</evidence>
<dbReference type="PANTHER" id="PTHR35851:SF1">
    <property type="entry name" value="CELL DIVISION PROTEIN FTSQ"/>
    <property type="match status" value="1"/>
</dbReference>
<dbReference type="Pfam" id="PF08478">
    <property type="entry name" value="POTRA_1"/>
    <property type="match status" value="1"/>
</dbReference>